<sequence>SIHLYPGDAGVWMQELHAKYGDMFEVYLGPNRAVALCRSDLVEKLMNSSTTNTFRLRTPINDGCKALGVMDKGLIFNYIYDDWSYIRRFYSKILMTPQSRKKIIESSQTSFAEIEKYWKEIDEPIVDLTEWIKRFAFENILCLATNMRVNSIANYYDSLKPNTQPPFTEQLIGGVLMFIHAIHFYSLAPTFWRNKPGQNKAISNMLFGAKKSLDSLLLEMVKKRREQIENSDVKEELSQDFLTQLLTVNTSRDVSKGISDEKHKSPMSDEEIKAIITEIFTGGVFTTSNTMLYMIYYVAKYPEVQQKVVQEIESILGKDLNKEITLKDIDNMKYCEAVINEVSRIWPTFPVNLRASDKQQTIDSYTFAPNTQFLINQQAIHLHPKDWEDPDKFKPERFLDGETINKNAFSIFGGGTRICPGRVVGLAEMKTLL</sequence>
<dbReference type="Proteomes" id="UP000789920">
    <property type="component" value="Unassembled WGS sequence"/>
</dbReference>
<reference evidence="1" key="1">
    <citation type="submission" date="2021-06" db="EMBL/GenBank/DDBJ databases">
        <authorList>
            <person name="Kallberg Y."/>
            <person name="Tangrot J."/>
            <person name="Rosling A."/>
        </authorList>
    </citation>
    <scope>NUCLEOTIDE SEQUENCE</scope>
    <source>
        <strain evidence="1">MA461A</strain>
    </source>
</reference>
<name>A0ACA9RKA4_9GLOM</name>
<feature type="non-terminal residue" evidence="1">
    <location>
        <position position="433"/>
    </location>
</feature>
<evidence type="ECO:0000313" key="1">
    <source>
        <dbReference type="EMBL" id="CAG8796458.1"/>
    </source>
</evidence>
<proteinExistence type="predicted"/>
<feature type="non-terminal residue" evidence="1">
    <location>
        <position position="1"/>
    </location>
</feature>
<evidence type="ECO:0000313" key="2">
    <source>
        <dbReference type="Proteomes" id="UP000789920"/>
    </source>
</evidence>
<keyword evidence="2" id="KW-1185">Reference proteome</keyword>
<organism evidence="1 2">
    <name type="scientific">Racocetra persica</name>
    <dbReference type="NCBI Taxonomy" id="160502"/>
    <lineage>
        <taxon>Eukaryota</taxon>
        <taxon>Fungi</taxon>
        <taxon>Fungi incertae sedis</taxon>
        <taxon>Mucoromycota</taxon>
        <taxon>Glomeromycotina</taxon>
        <taxon>Glomeromycetes</taxon>
        <taxon>Diversisporales</taxon>
        <taxon>Gigasporaceae</taxon>
        <taxon>Racocetra</taxon>
    </lineage>
</organism>
<gene>
    <name evidence="1" type="ORF">RPERSI_LOCUS20165</name>
</gene>
<protein>
    <submittedName>
        <fullName evidence="1">16706_t:CDS:1</fullName>
    </submittedName>
</protein>
<accession>A0ACA9RKA4</accession>
<dbReference type="EMBL" id="CAJVQC010056435">
    <property type="protein sequence ID" value="CAG8796458.1"/>
    <property type="molecule type" value="Genomic_DNA"/>
</dbReference>
<comment type="caution">
    <text evidence="1">The sequence shown here is derived from an EMBL/GenBank/DDBJ whole genome shotgun (WGS) entry which is preliminary data.</text>
</comment>